<name>A0ABD5QS45_9EURY</name>
<dbReference type="InterPro" id="IPR036291">
    <property type="entry name" value="NAD(P)-bd_dom_sf"/>
</dbReference>
<evidence type="ECO:0000259" key="9">
    <source>
        <dbReference type="SMART" id="SM00984"/>
    </source>
</evidence>
<dbReference type="GO" id="GO:0089714">
    <property type="term" value="F:UDP-N-acetyl-D-mannosamine dehydrogenase activity"/>
    <property type="evidence" value="ECO:0007669"/>
    <property type="project" value="UniProtKB-EC"/>
</dbReference>
<keyword evidence="11" id="KW-1185">Reference proteome</keyword>
<evidence type="ECO:0000256" key="1">
    <source>
        <dbReference type="ARBA" id="ARBA00012935"/>
    </source>
</evidence>
<dbReference type="Pfam" id="PF00984">
    <property type="entry name" value="UDPG_MGDP_dh"/>
    <property type="match status" value="1"/>
</dbReference>
<dbReference type="SMART" id="SM00984">
    <property type="entry name" value="UDPG_MGDP_dh_C"/>
    <property type="match status" value="1"/>
</dbReference>
<dbReference type="Pfam" id="PF03720">
    <property type="entry name" value="UDPG_MGDP_dh_C"/>
    <property type="match status" value="1"/>
</dbReference>
<proteinExistence type="inferred from homology"/>
<dbReference type="InterPro" id="IPR008927">
    <property type="entry name" value="6-PGluconate_DH-like_C_sf"/>
</dbReference>
<dbReference type="RefSeq" id="WP_238987629.1">
    <property type="nucleotide sequence ID" value="NZ_JBHSKV010000013.1"/>
</dbReference>
<feature type="domain" description="UDP-glucose/GDP-mannose dehydrogenase C-terminal" evidence="9">
    <location>
        <begin position="351"/>
        <end position="447"/>
    </location>
</feature>
<evidence type="ECO:0000256" key="5">
    <source>
        <dbReference type="ARBA" id="ARBA00030172"/>
    </source>
</evidence>
<evidence type="ECO:0000256" key="6">
    <source>
        <dbReference type="ARBA" id="ARBA00049130"/>
    </source>
</evidence>
<evidence type="ECO:0000256" key="2">
    <source>
        <dbReference type="ARBA" id="ARBA00016796"/>
    </source>
</evidence>
<dbReference type="InterPro" id="IPR001732">
    <property type="entry name" value="UDP-Glc/GDP-Man_DH_N"/>
</dbReference>
<dbReference type="InterPro" id="IPR017476">
    <property type="entry name" value="UDP-Glc/GDP-Man"/>
</dbReference>
<dbReference type="AlphaFoldDB" id="A0ABD5QS45"/>
<dbReference type="SUPFAM" id="SSF51735">
    <property type="entry name" value="NAD(P)-binding Rossmann-fold domains"/>
    <property type="match status" value="1"/>
</dbReference>
<evidence type="ECO:0000256" key="3">
    <source>
        <dbReference type="ARBA" id="ARBA00023002"/>
    </source>
</evidence>
<dbReference type="Gene3D" id="3.40.50.720">
    <property type="entry name" value="NAD(P)-binding Rossmann-like Domain"/>
    <property type="match status" value="2"/>
</dbReference>
<keyword evidence="3" id="KW-0560">Oxidoreductase</keyword>
<evidence type="ECO:0000256" key="4">
    <source>
        <dbReference type="ARBA" id="ARBA00023027"/>
    </source>
</evidence>
<dbReference type="SUPFAM" id="SSF52413">
    <property type="entry name" value="UDP-glucose/GDP-mannose dehydrogenase C-terminal domain"/>
    <property type="match status" value="1"/>
</dbReference>
<gene>
    <name evidence="10" type="ORF">ACFPJA_10235</name>
</gene>
<dbReference type="InterPro" id="IPR014027">
    <property type="entry name" value="UDP-Glc/GDP-Man_DH_C"/>
</dbReference>
<evidence type="ECO:0000313" key="11">
    <source>
        <dbReference type="Proteomes" id="UP001596145"/>
    </source>
</evidence>
<keyword evidence="4" id="KW-0520">NAD</keyword>
<dbReference type="Pfam" id="PF03721">
    <property type="entry name" value="UDPG_MGDP_dh_N"/>
    <property type="match status" value="1"/>
</dbReference>
<dbReference type="InterPro" id="IPR036220">
    <property type="entry name" value="UDP-Glc/GDP-Man_DH_C_sf"/>
</dbReference>
<dbReference type="EC" id="1.1.1.336" evidence="1"/>
<dbReference type="InterPro" id="IPR014026">
    <property type="entry name" value="UDP-Glc/GDP-Man_DH_dimer"/>
</dbReference>
<evidence type="ECO:0000256" key="7">
    <source>
        <dbReference type="PIRNR" id="PIRNR000124"/>
    </source>
</evidence>
<evidence type="ECO:0000256" key="8">
    <source>
        <dbReference type="SAM" id="MobiDB-lite"/>
    </source>
</evidence>
<dbReference type="EMBL" id="JBHSKV010000013">
    <property type="protein sequence ID" value="MFC5135090.1"/>
    <property type="molecule type" value="Genomic_DNA"/>
</dbReference>
<comment type="caution">
    <text evidence="10">The sequence shown here is derived from an EMBL/GenBank/DDBJ whole genome shotgun (WGS) entry which is preliminary data.</text>
</comment>
<dbReference type="PANTHER" id="PTHR43491:SF5">
    <property type="entry name" value="UDP-N-ACETYL-D-MANNOSAMINE DEHYDROGENASE"/>
    <property type="match status" value="1"/>
</dbReference>
<organism evidence="10 11">
    <name type="scientific">Halorubrum glutamatedens</name>
    <dbReference type="NCBI Taxonomy" id="2707018"/>
    <lineage>
        <taxon>Archaea</taxon>
        <taxon>Methanobacteriati</taxon>
        <taxon>Methanobacteriota</taxon>
        <taxon>Stenosarchaea group</taxon>
        <taxon>Halobacteria</taxon>
        <taxon>Halobacteriales</taxon>
        <taxon>Haloferacaceae</taxon>
        <taxon>Halorubrum</taxon>
    </lineage>
</organism>
<dbReference type="PIRSF" id="PIRSF000124">
    <property type="entry name" value="UDPglc_GDPman_dh"/>
    <property type="match status" value="1"/>
</dbReference>
<evidence type="ECO:0000313" key="10">
    <source>
        <dbReference type="EMBL" id="MFC5135090.1"/>
    </source>
</evidence>
<comment type="similarity">
    <text evidence="7">Belongs to the UDP-glucose/GDP-mannose dehydrogenase family.</text>
</comment>
<protein>
    <recommendedName>
        <fullName evidence="2">UDP-N-acetyl-D-mannosamine dehydrogenase</fullName>
        <ecNumber evidence="1">1.1.1.336</ecNumber>
    </recommendedName>
    <alternativeName>
        <fullName evidence="5">UDP-ManNAc 6-dehydrogenase</fullName>
    </alternativeName>
</protein>
<comment type="catalytic activity">
    <reaction evidence="6">
        <text>UDP-N-acetyl-alpha-D-mannosamine + 2 NAD(+) + H2O = UDP-N-acetyl-alpha-D-mannosaminouronate + 2 NADH + 3 H(+)</text>
        <dbReference type="Rhea" id="RHEA:25780"/>
        <dbReference type="ChEBI" id="CHEBI:15377"/>
        <dbReference type="ChEBI" id="CHEBI:15378"/>
        <dbReference type="ChEBI" id="CHEBI:57540"/>
        <dbReference type="ChEBI" id="CHEBI:57945"/>
        <dbReference type="ChEBI" id="CHEBI:68623"/>
        <dbReference type="ChEBI" id="CHEBI:70731"/>
        <dbReference type="EC" id="1.1.1.336"/>
    </reaction>
</comment>
<feature type="region of interest" description="Disordered" evidence="8">
    <location>
        <begin position="1"/>
        <end position="22"/>
    </location>
</feature>
<dbReference type="PIRSF" id="PIRSF500136">
    <property type="entry name" value="UDP_ManNAc_DH"/>
    <property type="match status" value="1"/>
</dbReference>
<sequence>MTRRAGGMAEVGASTPLYGAGPDDEVRDAIEGRDASVAVYGLGKMGLPLAAVYAARVGDVIGVDVDESVVESLNGGDCHVDREPELPGLTTRLVEDGKLRATSDARAAADAASVHVVIVPTPVTDAKEPDLSVVDAVVESVADGLSPGDVVFVECTVPPGTCRDRVVPTLVERSGLDADEFGVAFCPERTSSGRAIEDITGAYPKVVGGVDAESARIAEIVYGYVTDNEVIRASDARTAEAVKLFEGLYRDVNIALANELGTLADDLAIDVREAIETANTQPFCDIHDPGPGVGGHCIPWYPYFVMSRVTEPTPLLRMAREVNDSMPAFTARIVERELGERDTPMDRARVLVLGVTYRPGVEESRATPAGPLIAELNHRGAETLASDPLLDHDAIASFGAEPVDVSELVRTDPDAVVVVTPHEEFDAIEWDGFDDVLVVDGRDSVGDTGHRTYTIGSGRR</sequence>
<dbReference type="PANTHER" id="PTHR43491">
    <property type="entry name" value="UDP-N-ACETYL-D-MANNOSAMINE DEHYDROGENASE"/>
    <property type="match status" value="1"/>
</dbReference>
<dbReference type="NCBIfam" id="TIGR03026">
    <property type="entry name" value="NDP-sugDHase"/>
    <property type="match status" value="1"/>
</dbReference>
<reference evidence="10 11" key="1">
    <citation type="journal article" date="2019" name="Int. J. Syst. Evol. Microbiol.">
        <title>The Global Catalogue of Microorganisms (GCM) 10K type strain sequencing project: providing services to taxonomists for standard genome sequencing and annotation.</title>
        <authorList>
            <consortium name="The Broad Institute Genomics Platform"/>
            <consortium name="The Broad Institute Genome Sequencing Center for Infectious Disease"/>
            <person name="Wu L."/>
            <person name="Ma J."/>
        </authorList>
    </citation>
    <scope>NUCLEOTIDE SEQUENCE [LARGE SCALE GENOMIC DNA]</scope>
    <source>
        <strain evidence="10 11">CGMCC 1.16026</strain>
    </source>
</reference>
<dbReference type="InterPro" id="IPR028359">
    <property type="entry name" value="UDP_ManNAc/GlcNAc_DH"/>
</dbReference>
<dbReference type="SUPFAM" id="SSF48179">
    <property type="entry name" value="6-phosphogluconate dehydrogenase C-terminal domain-like"/>
    <property type="match status" value="1"/>
</dbReference>
<dbReference type="Proteomes" id="UP001596145">
    <property type="component" value="Unassembled WGS sequence"/>
</dbReference>
<accession>A0ABD5QS45</accession>